<keyword evidence="7" id="KW-0418">Kinase</keyword>
<dbReference type="GO" id="GO:0043235">
    <property type="term" value="C:receptor complex"/>
    <property type="evidence" value="ECO:0007669"/>
    <property type="project" value="TreeGrafter"/>
</dbReference>
<evidence type="ECO:0000256" key="6">
    <source>
        <dbReference type="ARBA" id="ARBA00022741"/>
    </source>
</evidence>
<feature type="compositionally biased region" description="Low complexity" evidence="18">
    <location>
        <begin position="901"/>
        <end position="930"/>
    </location>
</feature>
<evidence type="ECO:0000256" key="15">
    <source>
        <dbReference type="ARBA" id="ARBA00023319"/>
    </source>
</evidence>
<dbReference type="InterPro" id="IPR020635">
    <property type="entry name" value="Tyr_kinase_cat_dom"/>
</dbReference>
<feature type="region of interest" description="Disordered" evidence="18">
    <location>
        <begin position="812"/>
        <end position="1010"/>
    </location>
</feature>
<keyword evidence="13" id="KW-0675">Receptor</keyword>
<dbReference type="SMART" id="SM00408">
    <property type="entry name" value="IGc2"/>
    <property type="match status" value="1"/>
</dbReference>
<feature type="region of interest" description="Disordered" evidence="18">
    <location>
        <begin position="767"/>
        <end position="787"/>
    </location>
</feature>
<evidence type="ECO:0000256" key="8">
    <source>
        <dbReference type="ARBA" id="ARBA00022840"/>
    </source>
</evidence>
<evidence type="ECO:0000256" key="1">
    <source>
        <dbReference type="ARBA" id="ARBA00004167"/>
    </source>
</evidence>
<feature type="transmembrane region" description="Helical" evidence="19">
    <location>
        <begin position="303"/>
        <end position="324"/>
    </location>
</feature>
<dbReference type="InterPro" id="IPR000719">
    <property type="entry name" value="Prot_kinase_dom"/>
</dbReference>
<evidence type="ECO:0000256" key="18">
    <source>
        <dbReference type="SAM" id="MobiDB-lite"/>
    </source>
</evidence>
<dbReference type="InterPro" id="IPR017441">
    <property type="entry name" value="Protein_kinase_ATP_BS"/>
</dbReference>
<dbReference type="GO" id="GO:0004714">
    <property type="term" value="F:transmembrane receptor protein tyrosine kinase activity"/>
    <property type="evidence" value="ECO:0007669"/>
    <property type="project" value="UniProtKB-EC"/>
</dbReference>
<feature type="binding site" evidence="17">
    <location>
        <position position="408"/>
    </location>
    <ligand>
        <name>ATP</name>
        <dbReference type="ChEBI" id="CHEBI:30616"/>
    </ligand>
</feature>
<evidence type="ECO:0000256" key="9">
    <source>
        <dbReference type="ARBA" id="ARBA00022989"/>
    </source>
</evidence>
<dbReference type="InterPro" id="IPR008266">
    <property type="entry name" value="Tyr_kinase_AS"/>
</dbReference>
<evidence type="ECO:0000256" key="11">
    <source>
        <dbReference type="ARBA" id="ARBA00023137"/>
    </source>
</evidence>
<keyword evidence="12" id="KW-1015">Disulfide bond</keyword>
<dbReference type="SUPFAM" id="SSF48726">
    <property type="entry name" value="Immunoglobulin"/>
    <property type="match status" value="1"/>
</dbReference>
<feature type="compositionally biased region" description="Polar residues" evidence="18">
    <location>
        <begin position="938"/>
        <end position="961"/>
    </location>
</feature>
<comment type="caution">
    <text evidence="22">The sequence shown here is derived from an EMBL/GenBank/DDBJ whole genome shotgun (WGS) entry which is preliminary data.</text>
</comment>
<dbReference type="EMBL" id="CAJHNH020001018">
    <property type="protein sequence ID" value="CAG5121062.1"/>
    <property type="molecule type" value="Genomic_DNA"/>
</dbReference>
<feature type="domain" description="Protein kinase" evidence="20">
    <location>
        <begin position="374"/>
        <end position="678"/>
    </location>
</feature>
<feature type="compositionally biased region" description="Low complexity" evidence="18">
    <location>
        <begin position="873"/>
        <end position="885"/>
    </location>
</feature>
<dbReference type="InterPro" id="IPR011009">
    <property type="entry name" value="Kinase-like_dom_sf"/>
</dbReference>
<keyword evidence="3" id="KW-0597">Phosphoprotein</keyword>
<evidence type="ECO:0000256" key="2">
    <source>
        <dbReference type="ARBA" id="ARBA00011902"/>
    </source>
</evidence>
<dbReference type="SMART" id="SM00409">
    <property type="entry name" value="IG"/>
    <property type="match status" value="2"/>
</dbReference>
<evidence type="ECO:0000259" key="21">
    <source>
        <dbReference type="PROSITE" id="PS50835"/>
    </source>
</evidence>
<keyword evidence="5 19" id="KW-0812">Transmembrane</keyword>
<dbReference type="GO" id="GO:0005524">
    <property type="term" value="F:ATP binding"/>
    <property type="evidence" value="ECO:0007669"/>
    <property type="project" value="UniProtKB-UniRule"/>
</dbReference>
<dbReference type="GO" id="GO:0005886">
    <property type="term" value="C:plasma membrane"/>
    <property type="evidence" value="ECO:0007669"/>
    <property type="project" value="TreeGrafter"/>
</dbReference>
<evidence type="ECO:0000259" key="20">
    <source>
        <dbReference type="PROSITE" id="PS50011"/>
    </source>
</evidence>
<dbReference type="CDD" id="cd00096">
    <property type="entry name" value="Ig"/>
    <property type="match status" value="1"/>
</dbReference>
<dbReference type="InterPro" id="IPR007110">
    <property type="entry name" value="Ig-like_dom"/>
</dbReference>
<dbReference type="PANTHER" id="PTHR24416">
    <property type="entry name" value="TYROSINE-PROTEIN KINASE RECEPTOR"/>
    <property type="match status" value="1"/>
</dbReference>
<feature type="non-terminal residue" evidence="22">
    <location>
        <position position="1022"/>
    </location>
</feature>
<keyword evidence="23" id="KW-1185">Reference proteome</keyword>
<evidence type="ECO:0000256" key="7">
    <source>
        <dbReference type="ARBA" id="ARBA00022777"/>
    </source>
</evidence>
<feature type="compositionally biased region" description="Polar residues" evidence="18">
    <location>
        <begin position="986"/>
        <end position="1001"/>
    </location>
</feature>
<keyword evidence="9 19" id="KW-1133">Transmembrane helix</keyword>
<dbReference type="OrthoDB" id="6077854at2759"/>
<dbReference type="FunFam" id="1.10.510.10:FF:000554">
    <property type="entry name" value="Predicted protein"/>
    <property type="match status" value="1"/>
</dbReference>
<dbReference type="AlphaFoldDB" id="A0A8S3Z0A4"/>
<dbReference type="Pfam" id="PF07714">
    <property type="entry name" value="PK_Tyr_Ser-Thr"/>
    <property type="match status" value="1"/>
</dbReference>
<evidence type="ECO:0000256" key="10">
    <source>
        <dbReference type="ARBA" id="ARBA00023136"/>
    </source>
</evidence>
<dbReference type="PROSITE" id="PS00107">
    <property type="entry name" value="PROTEIN_KINASE_ATP"/>
    <property type="match status" value="1"/>
</dbReference>
<keyword evidence="6 17" id="KW-0547">Nucleotide-binding</keyword>
<dbReference type="PROSITE" id="PS00109">
    <property type="entry name" value="PROTEIN_KINASE_TYR"/>
    <property type="match status" value="1"/>
</dbReference>
<evidence type="ECO:0000313" key="22">
    <source>
        <dbReference type="EMBL" id="CAG5121062.1"/>
    </source>
</evidence>
<evidence type="ECO:0000256" key="12">
    <source>
        <dbReference type="ARBA" id="ARBA00023157"/>
    </source>
</evidence>
<dbReference type="Gene3D" id="1.10.510.10">
    <property type="entry name" value="Transferase(Phosphotransferase) domain 1"/>
    <property type="match status" value="1"/>
</dbReference>
<evidence type="ECO:0000256" key="16">
    <source>
        <dbReference type="ARBA" id="ARBA00051243"/>
    </source>
</evidence>
<keyword evidence="11" id="KW-0829">Tyrosine-protein kinase</keyword>
<evidence type="ECO:0000256" key="17">
    <source>
        <dbReference type="PROSITE-ProRule" id="PRU10141"/>
    </source>
</evidence>
<proteinExistence type="predicted"/>
<dbReference type="PROSITE" id="PS50835">
    <property type="entry name" value="IG_LIKE"/>
    <property type="match status" value="1"/>
</dbReference>
<protein>
    <recommendedName>
        <fullName evidence="2">receptor protein-tyrosine kinase</fullName>
        <ecNumber evidence="2">2.7.10.1</ecNumber>
    </recommendedName>
</protein>
<evidence type="ECO:0000313" key="23">
    <source>
        <dbReference type="Proteomes" id="UP000678393"/>
    </source>
</evidence>
<reference evidence="22" key="1">
    <citation type="submission" date="2021-04" db="EMBL/GenBank/DDBJ databases">
        <authorList>
            <consortium name="Molecular Ecology Group"/>
        </authorList>
    </citation>
    <scope>NUCLEOTIDE SEQUENCE</scope>
</reference>
<comment type="catalytic activity">
    <reaction evidence="16">
        <text>L-tyrosyl-[protein] + ATP = O-phospho-L-tyrosyl-[protein] + ADP + H(+)</text>
        <dbReference type="Rhea" id="RHEA:10596"/>
        <dbReference type="Rhea" id="RHEA-COMP:10136"/>
        <dbReference type="Rhea" id="RHEA-COMP:20101"/>
        <dbReference type="ChEBI" id="CHEBI:15378"/>
        <dbReference type="ChEBI" id="CHEBI:30616"/>
        <dbReference type="ChEBI" id="CHEBI:46858"/>
        <dbReference type="ChEBI" id="CHEBI:61978"/>
        <dbReference type="ChEBI" id="CHEBI:456216"/>
        <dbReference type="EC" id="2.7.10.1"/>
    </reaction>
</comment>
<keyword evidence="10 19" id="KW-0472">Membrane</keyword>
<dbReference type="FunFam" id="3.30.200.20:FF:000384">
    <property type="entry name" value="Receptor protein-tyrosine kinase"/>
    <property type="match status" value="1"/>
</dbReference>
<dbReference type="Gene3D" id="2.60.40.10">
    <property type="entry name" value="Immunoglobulins"/>
    <property type="match status" value="1"/>
</dbReference>
<dbReference type="Proteomes" id="UP000678393">
    <property type="component" value="Unassembled WGS sequence"/>
</dbReference>
<dbReference type="InterPro" id="IPR003598">
    <property type="entry name" value="Ig_sub2"/>
</dbReference>
<comment type="subcellular location">
    <subcellularLocation>
        <location evidence="1">Membrane</location>
        <topology evidence="1">Single-pass membrane protein</topology>
    </subcellularLocation>
</comment>
<dbReference type="InterPro" id="IPR036179">
    <property type="entry name" value="Ig-like_dom_sf"/>
</dbReference>
<dbReference type="GO" id="GO:0007169">
    <property type="term" value="P:cell surface receptor protein tyrosine kinase signaling pathway"/>
    <property type="evidence" value="ECO:0007669"/>
    <property type="project" value="TreeGrafter"/>
</dbReference>
<dbReference type="InterPro" id="IPR001245">
    <property type="entry name" value="Ser-Thr/Tyr_kinase_cat_dom"/>
</dbReference>
<dbReference type="PRINTS" id="PR00109">
    <property type="entry name" value="TYRKINASE"/>
</dbReference>
<evidence type="ECO:0000256" key="5">
    <source>
        <dbReference type="ARBA" id="ARBA00022692"/>
    </source>
</evidence>
<dbReference type="Pfam" id="PF07679">
    <property type="entry name" value="I-set"/>
    <property type="match status" value="1"/>
</dbReference>
<gene>
    <name evidence="22" type="ORF">CUNI_LOCUS6620</name>
</gene>
<feature type="domain" description="Ig-like" evidence="21">
    <location>
        <begin position="197"/>
        <end position="290"/>
    </location>
</feature>
<organism evidence="22 23">
    <name type="scientific">Candidula unifasciata</name>
    <dbReference type="NCBI Taxonomy" id="100452"/>
    <lineage>
        <taxon>Eukaryota</taxon>
        <taxon>Metazoa</taxon>
        <taxon>Spiralia</taxon>
        <taxon>Lophotrochozoa</taxon>
        <taxon>Mollusca</taxon>
        <taxon>Gastropoda</taxon>
        <taxon>Heterobranchia</taxon>
        <taxon>Euthyneura</taxon>
        <taxon>Panpulmonata</taxon>
        <taxon>Eupulmonata</taxon>
        <taxon>Stylommatophora</taxon>
        <taxon>Helicina</taxon>
        <taxon>Helicoidea</taxon>
        <taxon>Geomitridae</taxon>
        <taxon>Candidula</taxon>
    </lineage>
</organism>
<dbReference type="SMART" id="SM00219">
    <property type="entry name" value="TyrKc"/>
    <property type="match status" value="1"/>
</dbReference>
<evidence type="ECO:0000256" key="19">
    <source>
        <dbReference type="SAM" id="Phobius"/>
    </source>
</evidence>
<dbReference type="InterPro" id="IPR050122">
    <property type="entry name" value="RTK"/>
</dbReference>
<evidence type="ECO:0000256" key="3">
    <source>
        <dbReference type="ARBA" id="ARBA00022553"/>
    </source>
</evidence>
<evidence type="ECO:0000256" key="4">
    <source>
        <dbReference type="ARBA" id="ARBA00022679"/>
    </source>
</evidence>
<evidence type="ECO:0000256" key="13">
    <source>
        <dbReference type="ARBA" id="ARBA00023170"/>
    </source>
</evidence>
<accession>A0A8S3Z0A4</accession>
<evidence type="ECO:0000256" key="14">
    <source>
        <dbReference type="ARBA" id="ARBA00023180"/>
    </source>
</evidence>
<dbReference type="InterPro" id="IPR013783">
    <property type="entry name" value="Ig-like_fold"/>
</dbReference>
<dbReference type="InterPro" id="IPR003599">
    <property type="entry name" value="Ig_sub"/>
</dbReference>
<keyword evidence="15" id="KW-0393">Immunoglobulin domain</keyword>
<dbReference type="PROSITE" id="PS50011">
    <property type="entry name" value="PROTEIN_KINASE_DOM"/>
    <property type="match status" value="1"/>
</dbReference>
<keyword evidence="14" id="KW-0325">Glycoprotein</keyword>
<keyword evidence="8 17" id="KW-0067">ATP-binding</keyword>
<dbReference type="FunFam" id="2.60.40.10:FF:000032">
    <property type="entry name" value="palladin isoform X1"/>
    <property type="match status" value="1"/>
</dbReference>
<dbReference type="PANTHER" id="PTHR24416:SF600">
    <property type="entry name" value="PDGF- AND VEGF-RECEPTOR RELATED, ISOFORM J"/>
    <property type="match status" value="1"/>
</dbReference>
<feature type="transmembrane region" description="Helical" evidence="19">
    <location>
        <begin position="14"/>
        <end position="33"/>
    </location>
</feature>
<dbReference type="InterPro" id="IPR013098">
    <property type="entry name" value="Ig_I-set"/>
</dbReference>
<feature type="region of interest" description="Disordered" evidence="18">
    <location>
        <begin position="701"/>
        <end position="721"/>
    </location>
</feature>
<name>A0A8S3Z0A4_9EUPU</name>
<dbReference type="Gene3D" id="3.30.200.20">
    <property type="entry name" value="Phosphorylase Kinase, domain 1"/>
    <property type="match status" value="1"/>
</dbReference>
<sequence>HHVPIALLTLKKSVFNFTLTYMFLLEIMMLFILKPSDDIYLLSVIANSTRVPVVGDSLKVTCSANRWLYSSVSLYMLTPDLKHSPVTPVQQQNSTAADLSSTATSAATSGYSYSTTDSDHMTATDLGQSQVMTTGAFRTSWPRIVHRIIGNQIQVTMEWESLQNSDVGEYICKATTSFDNADHIAVYNLSLNEILVPVLHGPTSGSRVSIVSIGSSTVFTCNITGYPPPKVTWFKDEQPVILNNTAHYTVSDSNPFSLTIQNATLADQGNYQCMGSNYGGRVWSSNMTLIVGVESSQAALSPVHIGVIVGVLLIIVGVFVFIIIKIKRSKSGFHKELEQYLIQPHGDYNPDLPIDEQTGCLPYDEKWEFPKERLRLGMILGQGAFGRVMKAEAIGLEEGKDVTVVAVKMVKDCTDKEQMMALLSELKILIHVGQHLNILNLLGAVTKNIRFGELYVIVEYCHFGNLRNIMDDIDGPAFEENSKATEAKGAKKDPYYVNKAGGPRGSIDILGPSLTTRNLYCWAFQVARGMEYLASKKYIHRDLAARNVLLAEDNVVKICDFGLAKDLYKDPEYHKKGDGPVPVKWMALESFTHRIYTTKSDVWSYGILLWELFSLGGNPYPGIEINEKFIGLLKSGYRMEKPPYSSDELYKVMLQTWKVDPDERPSFSQLVSQMGDFLESNVKQVRHVVYVQVQTVADVHQPEDNDSGHCSSYEGGGPAPVGGVDNDEYLVPICPDNSYSLESKPKQNSYSVDKKAKLNLYSIDRKPKQNVYTTPGKAAHSPVSPSETTAKFGATLAMAPELRKPKPLAVVYDSSSRNSGGARVGDKSRFSQGSSPSYPEDYRNSTHGDSAGFTPSPCEANTSSVSPPPPTPGSVSSPISLPSKSKLSDFPRFQSSTRVYGAGPASASSRGAMQSPAVASPVSPSANPFARYQMYRHPSQSPEEASHQSSSPNTDPTSGASQPLLDETVRVRQVKSRNGVGPGKFMSNTSSGYNSDLSSGEPSPPADYRVVLEDVTETDILV</sequence>
<dbReference type="EC" id="2.7.10.1" evidence="2"/>
<dbReference type="SUPFAM" id="SSF56112">
    <property type="entry name" value="Protein kinase-like (PK-like)"/>
    <property type="match status" value="1"/>
</dbReference>
<keyword evidence="4" id="KW-0808">Transferase</keyword>